<evidence type="ECO:0000256" key="5">
    <source>
        <dbReference type="SAM" id="SignalP"/>
    </source>
</evidence>
<dbReference type="InterPro" id="IPR051202">
    <property type="entry name" value="Peptidase_C40"/>
</dbReference>
<organism evidence="7 8">
    <name type="scientific">Paenibacillus alvei</name>
    <name type="common">Bacillus alvei</name>
    <dbReference type="NCBI Taxonomy" id="44250"/>
    <lineage>
        <taxon>Bacteria</taxon>
        <taxon>Bacillati</taxon>
        <taxon>Bacillota</taxon>
        <taxon>Bacilli</taxon>
        <taxon>Bacillales</taxon>
        <taxon>Paenibacillaceae</taxon>
        <taxon>Paenibacillus</taxon>
    </lineage>
</organism>
<evidence type="ECO:0000313" key="8">
    <source>
        <dbReference type="Proteomes" id="UP000304148"/>
    </source>
</evidence>
<sequence>MKKKLVTAVLGLSVLFTSFSAGSTFAASKMDNTIDGLLGISYKYGGTTTKGFDCSGFTKYVFDKFEIDLPRTSSSQFDSGEKVSKDELRPGDLVFFDTSGGNGVSHVGIYVGDNKFAHASTSKGTRIDSLSMDYYEKRYVGARRVMNENDFSSIATDNQ</sequence>
<keyword evidence="4" id="KW-0788">Thiol protease</keyword>
<evidence type="ECO:0000256" key="4">
    <source>
        <dbReference type="ARBA" id="ARBA00022807"/>
    </source>
</evidence>
<accession>A0A383RL56</accession>
<feature type="signal peptide" evidence="5">
    <location>
        <begin position="1"/>
        <end position="26"/>
    </location>
</feature>
<keyword evidence="5" id="KW-0732">Signal</keyword>
<dbReference type="Gene3D" id="3.90.1720.10">
    <property type="entry name" value="endopeptidase domain like (from Nostoc punctiforme)"/>
    <property type="match status" value="1"/>
</dbReference>
<evidence type="ECO:0000256" key="2">
    <source>
        <dbReference type="ARBA" id="ARBA00022670"/>
    </source>
</evidence>
<comment type="similarity">
    <text evidence="1">Belongs to the peptidase C40 family.</text>
</comment>
<reference evidence="8" key="1">
    <citation type="submission" date="2018-08" db="EMBL/GenBank/DDBJ databases">
        <authorList>
            <person name="Chevrot R."/>
        </authorList>
    </citation>
    <scope>NUCLEOTIDE SEQUENCE [LARGE SCALE GENOMIC DNA]</scope>
</reference>
<protein>
    <submittedName>
        <fullName evidence="7">Hydrolase</fullName>
    </submittedName>
</protein>
<gene>
    <name evidence="7" type="ORF">PBLR_15548</name>
</gene>
<dbReference type="PANTHER" id="PTHR47053:SF1">
    <property type="entry name" value="MUREIN DD-ENDOPEPTIDASE MEPH-RELATED"/>
    <property type="match status" value="1"/>
</dbReference>
<proteinExistence type="inferred from homology"/>
<evidence type="ECO:0000256" key="3">
    <source>
        <dbReference type="ARBA" id="ARBA00022801"/>
    </source>
</evidence>
<feature type="chain" id="PRO_5016764854" evidence="5">
    <location>
        <begin position="27"/>
        <end position="159"/>
    </location>
</feature>
<dbReference type="Pfam" id="PF00877">
    <property type="entry name" value="NLPC_P60"/>
    <property type="match status" value="1"/>
</dbReference>
<dbReference type="SUPFAM" id="SSF54001">
    <property type="entry name" value="Cysteine proteinases"/>
    <property type="match status" value="1"/>
</dbReference>
<dbReference type="PANTHER" id="PTHR47053">
    <property type="entry name" value="MUREIN DD-ENDOPEPTIDASE MEPH-RELATED"/>
    <property type="match status" value="1"/>
</dbReference>
<dbReference type="PROSITE" id="PS51935">
    <property type="entry name" value="NLPC_P60"/>
    <property type="match status" value="1"/>
</dbReference>
<name>A0A383RL56_PAEAL</name>
<dbReference type="GO" id="GO:0006508">
    <property type="term" value="P:proteolysis"/>
    <property type="evidence" value="ECO:0007669"/>
    <property type="project" value="UniProtKB-KW"/>
</dbReference>
<dbReference type="Proteomes" id="UP000304148">
    <property type="component" value="Chromosome"/>
</dbReference>
<dbReference type="AlphaFoldDB" id="A0A383RL56"/>
<dbReference type="EMBL" id="LS992241">
    <property type="protein sequence ID" value="SYX87119.1"/>
    <property type="molecule type" value="Genomic_DNA"/>
</dbReference>
<keyword evidence="2" id="KW-0645">Protease</keyword>
<dbReference type="GO" id="GO:0008234">
    <property type="term" value="F:cysteine-type peptidase activity"/>
    <property type="evidence" value="ECO:0007669"/>
    <property type="project" value="UniProtKB-KW"/>
</dbReference>
<evidence type="ECO:0000259" key="6">
    <source>
        <dbReference type="PROSITE" id="PS51935"/>
    </source>
</evidence>
<evidence type="ECO:0000256" key="1">
    <source>
        <dbReference type="ARBA" id="ARBA00007074"/>
    </source>
</evidence>
<dbReference type="InterPro" id="IPR038765">
    <property type="entry name" value="Papain-like_cys_pep_sf"/>
</dbReference>
<dbReference type="RefSeq" id="WP_138188821.1">
    <property type="nucleotide sequence ID" value="NZ_LS992241.1"/>
</dbReference>
<evidence type="ECO:0000313" key="7">
    <source>
        <dbReference type="EMBL" id="SYX87119.1"/>
    </source>
</evidence>
<feature type="domain" description="NlpC/P60" evidence="6">
    <location>
        <begin position="23"/>
        <end position="146"/>
    </location>
</feature>
<keyword evidence="3 7" id="KW-0378">Hydrolase</keyword>
<dbReference type="InterPro" id="IPR000064">
    <property type="entry name" value="NLP_P60_dom"/>
</dbReference>